<evidence type="ECO:0000313" key="2">
    <source>
        <dbReference type="Proteomes" id="UP000324767"/>
    </source>
</evidence>
<protein>
    <submittedName>
        <fullName evidence="1">Uncharacterized protein</fullName>
    </submittedName>
</protein>
<comment type="caution">
    <text evidence="1">The sequence shown here is derived from an EMBL/GenBank/DDBJ whole genome shotgun (WGS) entry which is preliminary data.</text>
</comment>
<proteinExistence type="predicted"/>
<accession>A0A5M8PRC5</accession>
<sequence>MLSISKAPGVLSLLMDNQDGGKVRKGTGFLQIPFELRFETYRHLLHAECVCKSAPIPQIKLDTAILGVCRQV</sequence>
<dbReference type="EMBL" id="VXIT01000007">
    <property type="protein sequence ID" value="KAA6411539.1"/>
    <property type="molecule type" value="Genomic_DNA"/>
</dbReference>
<evidence type="ECO:0000313" key="1">
    <source>
        <dbReference type="EMBL" id="KAA6411539.1"/>
    </source>
</evidence>
<dbReference type="Proteomes" id="UP000324767">
    <property type="component" value="Unassembled WGS sequence"/>
</dbReference>
<organism evidence="1 2">
    <name type="scientific">Lasallia pustulata</name>
    <dbReference type="NCBI Taxonomy" id="136370"/>
    <lineage>
        <taxon>Eukaryota</taxon>
        <taxon>Fungi</taxon>
        <taxon>Dikarya</taxon>
        <taxon>Ascomycota</taxon>
        <taxon>Pezizomycotina</taxon>
        <taxon>Lecanoromycetes</taxon>
        <taxon>OSLEUM clade</taxon>
        <taxon>Umbilicariomycetidae</taxon>
        <taxon>Umbilicariales</taxon>
        <taxon>Umbilicariaceae</taxon>
        <taxon>Lasallia</taxon>
    </lineage>
</organism>
<gene>
    <name evidence="1" type="ORF">FRX48_04819</name>
</gene>
<dbReference type="AlphaFoldDB" id="A0A5M8PRC5"/>
<reference evidence="1 2" key="1">
    <citation type="submission" date="2019-09" db="EMBL/GenBank/DDBJ databases">
        <title>The hologenome of the rock-dwelling lichen Lasallia pustulata.</title>
        <authorList>
            <person name="Greshake Tzovaras B."/>
            <person name="Segers F."/>
            <person name="Bicker A."/>
            <person name="Dal Grande F."/>
            <person name="Otte J."/>
            <person name="Hankeln T."/>
            <person name="Schmitt I."/>
            <person name="Ebersberger I."/>
        </authorList>
    </citation>
    <scope>NUCLEOTIDE SEQUENCE [LARGE SCALE GENOMIC DNA]</scope>
    <source>
        <strain evidence="1">A1-1</strain>
    </source>
</reference>
<name>A0A5M8PRC5_9LECA</name>